<dbReference type="Pfam" id="PF00069">
    <property type="entry name" value="Pkinase"/>
    <property type="match status" value="1"/>
</dbReference>
<proteinExistence type="predicted"/>
<protein>
    <recommendedName>
        <fullName evidence="2">Protein kinase domain-containing protein</fullName>
    </recommendedName>
</protein>
<evidence type="ECO:0000313" key="3">
    <source>
        <dbReference type="EMBL" id="KAF8907626.1"/>
    </source>
</evidence>
<dbReference type="SUPFAM" id="SSF56112">
    <property type="entry name" value="Protein kinase-like (PK-like)"/>
    <property type="match status" value="1"/>
</dbReference>
<comment type="caution">
    <text evidence="3">The sequence shown here is derived from an EMBL/GenBank/DDBJ whole genome shotgun (WGS) entry which is preliminary data.</text>
</comment>
<dbReference type="InterPro" id="IPR008266">
    <property type="entry name" value="Tyr_kinase_AS"/>
</dbReference>
<reference evidence="3" key="1">
    <citation type="submission" date="2020-11" db="EMBL/GenBank/DDBJ databases">
        <authorList>
            <consortium name="DOE Joint Genome Institute"/>
            <person name="Ahrendt S."/>
            <person name="Riley R."/>
            <person name="Andreopoulos W."/>
            <person name="LaButti K."/>
            <person name="Pangilinan J."/>
            <person name="Ruiz-duenas F.J."/>
            <person name="Barrasa J.M."/>
            <person name="Sanchez-Garcia M."/>
            <person name="Camarero S."/>
            <person name="Miyauchi S."/>
            <person name="Serrano A."/>
            <person name="Linde D."/>
            <person name="Babiker R."/>
            <person name="Drula E."/>
            <person name="Ayuso-Fernandez I."/>
            <person name="Pacheco R."/>
            <person name="Padilla G."/>
            <person name="Ferreira P."/>
            <person name="Barriuso J."/>
            <person name="Kellner H."/>
            <person name="Castanera R."/>
            <person name="Alfaro M."/>
            <person name="Ramirez L."/>
            <person name="Pisabarro A.G."/>
            <person name="Kuo A."/>
            <person name="Tritt A."/>
            <person name="Lipzen A."/>
            <person name="He G."/>
            <person name="Yan M."/>
            <person name="Ng V."/>
            <person name="Cullen D."/>
            <person name="Martin F."/>
            <person name="Rosso M.-N."/>
            <person name="Henrissat B."/>
            <person name="Hibbett D."/>
            <person name="Martinez A.T."/>
            <person name="Grigoriev I.V."/>
        </authorList>
    </citation>
    <scope>NUCLEOTIDE SEQUENCE</scope>
    <source>
        <strain evidence="3">AH 44721</strain>
    </source>
</reference>
<dbReference type="Proteomes" id="UP000724874">
    <property type="component" value="Unassembled WGS sequence"/>
</dbReference>
<keyword evidence="4" id="KW-1185">Reference proteome</keyword>
<feature type="domain" description="Protein kinase" evidence="2">
    <location>
        <begin position="468"/>
        <end position="645"/>
    </location>
</feature>
<dbReference type="EMBL" id="JADNYJ010000014">
    <property type="protein sequence ID" value="KAF8907626.1"/>
    <property type="molecule type" value="Genomic_DNA"/>
</dbReference>
<dbReference type="InterPro" id="IPR011009">
    <property type="entry name" value="Kinase-like_dom_sf"/>
</dbReference>
<dbReference type="Gene3D" id="1.10.510.10">
    <property type="entry name" value="Transferase(Phosphotransferase) domain 1"/>
    <property type="match status" value="1"/>
</dbReference>
<sequence length="645" mass="72931">MLPGEDHFSPLLKTTLESNYDPGISQDEDIEAIKPPIPLSLYDRHIASHLVLKNIVYSPSIPHLLSKTFEVELQGFLNSGHHFSTTGYDVFPLQCPRTQFMDANTVGSYYYSYVGDLCTRYAYKLAMRPDDQTWNSVFNMIVTSRAADLTTEAWLEVDSIISIKPELLDGLSEAAMGKVKSLRKTHPRLATWNVFAMTNKVQEMFQTLIGNKPFEWESCRTLGSHTVSHLNPPPDAKNGLGSVLLDKVAKSHRNSSNRRRVATKIARTVTIPHLPPRTKSYRPDFRHYIQSAWAKAAMYDSTFIILHCGRYERIGFRHRGSQTLFLSGVIDTINIRNPSYRKLHIGLHTAIIQDVLRRQELTNKQFKKGKTTNLKRSASHLDGEAPKPKRLKIAPSTKSDTVQIANEIAKRKLALVRLEYGAFCSPTPSSFVRRGPSCVPGHAPLLVGKEEMQYPKQTRYKANEYLTLTLGEPLGHGAVGVVHPAALELTLESGEILTHDLVIKFAFTPEQQKMMTNEYLIYSHLSRKEGVEGIVTVHGLFLDPETRTLGMLMDEGGLSLRRREIDRGGDGKKIYVTEQERKAFKSALKSLHKAGIRHNDIRSDNLLINSWNEVFIIDFDRADFQVGEQEVELDLEWLDDVLDPD</sequence>
<dbReference type="Gene3D" id="3.30.200.20">
    <property type="entry name" value="Phosphorylase Kinase, domain 1"/>
    <property type="match status" value="1"/>
</dbReference>
<gene>
    <name evidence="3" type="ORF">CPB84DRAFT_1744539</name>
</gene>
<name>A0A9P5NSI4_GYMJU</name>
<organism evidence="3 4">
    <name type="scientific">Gymnopilus junonius</name>
    <name type="common">Spectacular rustgill mushroom</name>
    <name type="synonym">Gymnopilus spectabilis subsp. junonius</name>
    <dbReference type="NCBI Taxonomy" id="109634"/>
    <lineage>
        <taxon>Eukaryota</taxon>
        <taxon>Fungi</taxon>
        <taxon>Dikarya</taxon>
        <taxon>Basidiomycota</taxon>
        <taxon>Agaricomycotina</taxon>
        <taxon>Agaricomycetes</taxon>
        <taxon>Agaricomycetidae</taxon>
        <taxon>Agaricales</taxon>
        <taxon>Agaricineae</taxon>
        <taxon>Hymenogastraceae</taxon>
        <taxon>Gymnopilus</taxon>
    </lineage>
</organism>
<evidence type="ECO:0000313" key="4">
    <source>
        <dbReference type="Proteomes" id="UP000724874"/>
    </source>
</evidence>
<dbReference type="GO" id="GO:0004672">
    <property type="term" value="F:protein kinase activity"/>
    <property type="evidence" value="ECO:0007669"/>
    <property type="project" value="InterPro"/>
</dbReference>
<evidence type="ECO:0000256" key="1">
    <source>
        <dbReference type="SAM" id="MobiDB-lite"/>
    </source>
</evidence>
<dbReference type="PROSITE" id="PS00109">
    <property type="entry name" value="PROTEIN_KINASE_TYR"/>
    <property type="match status" value="1"/>
</dbReference>
<dbReference type="GO" id="GO:0005524">
    <property type="term" value="F:ATP binding"/>
    <property type="evidence" value="ECO:0007669"/>
    <property type="project" value="InterPro"/>
</dbReference>
<dbReference type="PROSITE" id="PS50011">
    <property type="entry name" value="PROTEIN_KINASE_DOM"/>
    <property type="match status" value="1"/>
</dbReference>
<dbReference type="AlphaFoldDB" id="A0A9P5NSI4"/>
<dbReference type="OrthoDB" id="2521594at2759"/>
<dbReference type="InterPro" id="IPR000719">
    <property type="entry name" value="Prot_kinase_dom"/>
</dbReference>
<evidence type="ECO:0000259" key="2">
    <source>
        <dbReference type="PROSITE" id="PS50011"/>
    </source>
</evidence>
<accession>A0A9P5NSI4</accession>
<feature type="region of interest" description="Disordered" evidence="1">
    <location>
        <begin position="368"/>
        <end position="391"/>
    </location>
</feature>